<protein>
    <submittedName>
        <fullName evidence="1">Uncharacterized protein</fullName>
    </submittedName>
</protein>
<evidence type="ECO:0000313" key="2">
    <source>
        <dbReference type="Proteomes" id="UP000887013"/>
    </source>
</evidence>
<evidence type="ECO:0000313" key="1">
    <source>
        <dbReference type="EMBL" id="GFT65696.1"/>
    </source>
</evidence>
<sequence>MLSPGKRNRLLKDGSGYLLRQTDTVDIHPVCIPSTLFLVVVNNISYQTHGRCVPRDKIVVVSNLEQLSTGVSTAPEDPT</sequence>
<dbReference type="EMBL" id="BMAW01019915">
    <property type="protein sequence ID" value="GFT65696.1"/>
    <property type="molecule type" value="Genomic_DNA"/>
</dbReference>
<proteinExistence type="predicted"/>
<comment type="caution">
    <text evidence="1">The sequence shown here is derived from an EMBL/GenBank/DDBJ whole genome shotgun (WGS) entry which is preliminary data.</text>
</comment>
<dbReference type="Proteomes" id="UP000887013">
    <property type="component" value="Unassembled WGS sequence"/>
</dbReference>
<name>A0A8X6PDU3_NEPPI</name>
<dbReference type="AlphaFoldDB" id="A0A8X6PDU3"/>
<reference evidence="1" key="1">
    <citation type="submission" date="2020-08" db="EMBL/GenBank/DDBJ databases">
        <title>Multicomponent nature underlies the extraordinary mechanical properties of spider dragline silk.</title>
        <authorList>
            <person name="Kono N."/>
            <person name="Nakamura H."/>
            <person name="Mori M."/>
            <person name="Yoshida Y."/>
            <person name="Ohtoshi R."/>
            <person name="Malay A.D."/>
            <person name="Moran D.A.P."/>
            <person name="Tomita M."/>
            <person name="Numata K."/>
            <person name="Arakawa K."/>
        </authorList>
    </citation>
    <scope>NUCLEOTIDE SEQUENCE</scope>
</reference>
<gene>
    <name evidence="1" type="ORF">NPIL_193151</name>
</gene>
<keyword evidence="2" id="KW-1185">Reference proteome</keyword>
<accession>A0A8X6PDU3</accession>
<organism evidence="1 2">
    <name type="scientific">Nephila pilipes</name>
    <name type="common">Giant wood spider</name>
    <name type="synonym">Nephila maculata</name>
    <dbReference type="NCBI Taxonomy" id="299642"/>
    <lineage>
        <taxon>Eukaryota</taxon>
        <taxon>Metazoa</taxon>
        <taxon>Ecdysozoa</taxon>
        <taxon>Arthropoda</taxon>
        <taxon>Chelicerata</taxon>
        <taxon>Arachnida</taxon>
        <taxon>Araneae</taxon>
        <taxon>Araneomorphae</taxon>
        <taxon>Entelegynae</taxon>
        <taxon>Araneoidea</taxon>
        <taxon>Nephilidae</taxon>
        <taxon>Nephila</taxon>
    </lineage>
</organism>